<evidence type="ECO:0000313" key="2">
    <source>
        <dbReference type="Proteomes" id="UP001362899"/>
    </source>
</evidence>
<reference evidence="1 2" key="1">
    <citation type="journal article" date="2023" name="Elife">
        <title>Identification of key yeast species and microbe-microbe interactions impacting larval growth of Drosophila in the wild.</title>
        <authorList>
            <person name="Mure A."/>
            <person name="Sugiura Y."/>
            <person name="Maeda R."/>
            <person name="Honda K."/>
            <person name="Sakurai N."/>
            <person name="Takahashi Y."/>
            <person name="Watada M."/>
            <person name="Katoh T."/>
            <person name="Gotoh A."/>
            <person name="Gotoh Y."/>
            <person name="Taniguchi I."/>
            <person name="Nakamura K."/>
            <person name="Hayashi T."/>
            <person name="Katayama T."/>
            <person name="Uemura T."/>
            <person name="Hattori Y."/>
        </authorList>
    </citation>
    <scope>NUCLEOTIDE SEQUENCE [LARGE SCALE GENOMIC DNA]</scope>
    <source>
        <strain evidence="1 2">SB-73</strain>
    </source>
</reference>
<organism evidence="1 2">
    <name type="scientific">Starmerella bacillaris</name>
    <name type="common">Yeast</name>
    <name type="synonym">Candida zemplinina</name>
    <dbReference type="NCBI Taxonomy" id="1247836"/>
    <lineage>
        <taxon>Eukaryota</taxon>
        <taxon>Fungi</taxon>
        <taxon>Dikarya</taxon>
        <taxon>Ascomycota</taxon>
        <taxon>Saccharomycotina</taxon>
        <taxon>Dipodascomycetes</taxon>
        <taxon>Dipodascales</taxon>
        <taxon>Trichomonascaceae</taxon>
        <taxon>Starmerella</taxon>
    </lineage>
</organism>
<dbReference type="EMBL" id="BTGC01000003">
    <property type="protein sequence ID" value="GMM51301.1"/>
    <property type="molecule type" value="Genomic_DNA"/>
</dbReference>
<dbReference type="AlphaFoldDB" id="A0AAV5RI99"/>
<dbReference type="Proteomes" id="UP001362899">
    <property type="component" value="Unassembled WGS sequence"/>
</dbReference>
<evidence type="ECO:0000313" key="1">
    <source>
        <dbReference type="EMBL" id="GMM51301.1"/>
    </source>
</evidence>
<comment type="caution">
    <text evidence="1">The sequence shown here is derived from an EMBL/GenBank/DDBJ whole genome shotgun (WGS) entry which is preliminary data.</text>
</comment>
<proteinExistence type="predicted"/>
<sequence>MQRVPPPIDEDSIAKAYCIVSLAAKNPRPRLASFPELLQIIYRPLQNLQFSDLQYDMLFWDNDKLNLFPNLGLEHVYFENFKQPISPSSFYSRRDENSVFGIVYDTEYSLVFSNELTQISWQLIGIFKPQCTQEELQSVGWSTYETYESNYKKLLNEVSQNSSQTSESDEENRYWNSYFNDEDKKIAPALEENSDNSDAYWDQYDETVCAIEPRPFAIEIIKGLIDLYKDCGITELREIRDDLVKILHEGVHSNNIASKHALRTIKTLKQDKGDESIMDEVSMALST</sequence>
<name>A0AAV5RI99_STABA</name>
<protein>
    <submittedName>
        <fullName evidence="1">Uncharacterized protein</fullName>
    </submittedName>
</protein>
<keyword evidence="2" id="KW-1185">Reference proteome</keyword>
<accession>A0AAV5RI99</accession>
<gene>
    <name evidence="1" type="ORF">DASB73_022590</name>
</gene>